<feature type="region of interest" description="Disordered" evidence="1">
    <location>
        <begin position="88"/>
        <end position="108"/>
    </location>
</feature>
<feature type="compositionally biased region" description="Basic and acidic residues" evidence="1">
    <location>
        <begin position="88"/>
        <end position="100"/>
    </location>
</feature>
<keyword evidence="3" id="KW-1185">Reference proteome</keyword>
<evidence type="ECO:0000256" key="1">
    <source>
        <dbReference type="SAM" id="MobiDB-lite"/>
    </source>
</evidence>
<evidence type="ECO:0000313" key="2">
    <source>
        <dbReference type="EMBL" id="OZG56175.1"/>
    </source>
</evidence>
<proteinExistence type="predicted"/>
<evidence type="ECO:0000313" key="3">
    <source>
        <dbReference type="Proteomes" id="UP000228976"/>
    </source>
</evidence>
<reference evidence="2 3" key="1">
    <citation type="journal article" date="2017" name="BMC Genomics">
        <title>Comparative genomic and phylogenomic analyses of the Bifidobacteriaceae family.</title>
        <authorList>
            <person name="Lugli G.A."/>
            <person name="Milani C."/>
            <person name="Turroni F."/>
            <person name="Duranti S."/>
            <person name="Mancabelli L."/>
            <person name="Mangifesta M."/>
            <person name="Ferrario C."/>
            <person name="Modesto M."/>
            <person name="Mattarelli P."/>
            <person name="Jiri K."/>
            <person name="van Sinderen D."/>
            <person name="Ventura M."/>
        </authorList>
    </citation>
    <scope>NUCLEOTIDE SEQUENCE [LARGE SCALE GENOMIC DNA]</scope>
    <source>
        <strain evidence="2 3">LMG 21773</strain>
    </source>
</reference>
<dbReference type="InterPro" id="IPR046571">
    <property type="entry name" value="DUF6725"/>
</dbReference>
<gene>
    <name evidence="2" type="ORF">AEAE_0663</name>
</gene>
<sequence length="108" mass="12333">MENDDKRILAKLPHPGTRISISIPAGRVNGRPQFSHYVGHVQAWEKRSDGWYLLLLRDAPVDGSRPEQYLEINMTQILRLKPVPERPDFSARAGLSHDARAIQQPKQQ</sequence>
<comment type="caution">
    <text evidence="2">The sequence shown here is derived from an EMBL/GenBank/DDBJ whole genome shotgun (WGS) entry which is preliminary data.</text>
</comment>
<organism evidence="2 3">
    <name type="scientific">Aeriscardovia aeriphila</name>
    <dbReference type="NCBI Taxonomy" id="218139"/>
    <lineage>
        <taxon>Bacteria</taxon>
        <taxon>Bacillati</taxon>
        <taxon>Actinomycetota</taxon>
        <taxon>Actinomycetes</taxon>
        <taxon>Bifidobacteriales</taxon>
        <taxon>Bifidobacteriaceae</taxon>
        <taxon>Aeriscardovia</taxon>
    </lineage>
</organism>
<dbReference type="Proteomes" id="UP000228976">
    <property type="component" value="Unassembled WGS sequence"/>
</dbReference>
<accession>A0A261FAW4</accession>
<dbReference type="RefSeq" id="WP_338064394.1">
    <property type="nucleotide sequence ID" value="NZ_MWWU01000002.1"/>
</dbReference>
<dbReference type="AlphaFoldDB" id="A0A261FAW4"/>
<protein>
    <submittedName>
        <fullName evidence="2">Uncharacterized protein</fullName>
    </submittedName>
</protein>
<dbReference type="Pfam" id="PF20486">
    <property type="entry name" value="DUF6725"/>
    <property type="match status" value="1"/>
</dbReference>
<dbReference type="EMBL" id="MWWU01000002">
    <property type="protein sequence ID" value="OZG56175.1"/>
    <property type="molecule type" value="Genomic_DNA"/>
</dbReference>
<name>A0A261FAW4_9BIFI</name>